<dbReference type="Pfam" id="PF00300">
    <property type="entry name" value="His_Phos_1"/>
    <property type="match status" value="1"/>
</dbReference>
<feature type="active site" description="Tele-phosphohistidine intermediate" evidence="2">
    <location>
        <position position="9"/>
    </location>
</feature>
<dbReference type="GO" id="GO:0016787">
    <property type="term" value="F:hydrolase activity"/>
    <property type="evidence" value="ECO:0007669"/>
    <property type="project" value="UniProtKB-KW"/>
</dbReference>
<dbReference type="SMART" id="SM00855">
    <property type="entry name" value="PGAM"/>
    <property type="match status" value="1"/>
</dbReference>
<evidence type="ECO:0000256" key="3">
    <source>
        <dbReference type="PIRSR" id="PIRSR613078-2"/>
    </source>
</evidence>
<dbReference type="RefSeq" id="WP_035246731.1">
    <property type="nucleotide sequence ID" value="NZ_AQQY01000001.1"/>
</dbReference>
<dbReference type="AlphaFoldDB" id="A0A058ZPZ1"/>
<keyword evidence="1" id="KW-0378">Hydrolase</keyword>
<evidence type="ECO:0000313" key="4">
    <source>
        <dbReference type="EMBL" id="KCV83207.1"/>
    </source>
</evidence>
<dbReference type="EMBL" id="AQQY01000001">
    <property type="protein sequence ID" value="KCV83207.1"/>
    <property type="molecule type" value="Genomic_DNA"/>
</dbReference>
<organism evidence="4 5">
    <name type="scientific">Actibacterium atlanticum</name>
    <dbReference type="NCBI Taxonomy" id="1461693"/>
    <lineage>
        <taxon>Bacteria</taxon>
        <taxon>Pseudomonadati</taxon>
        <taxon>Pseudomonadota</taxon>
        <taxon>Alphaproteobacteria</taxon>
        <taxon>Rhodobacterales</taxon>
        <taxon>Roseobacteraceae</taxon>
        <taxon>Actibacterium</taxon>
    </lineage>
</organism>
<keyword evidence="5" id="KW-1185">Reference proteome</keyword>
<accession>A0A058ZPZ1</accession>
<dbReference type="eggNOG" id="COG0406">
    <property type="taxonomic scope" value="Bacteria"/>
</dbReference>
<name>A0A058ZPZ1_9RHOB</name>
<dbReference type="SUPFAM" id="SSF53254">
    <property type="entry name" value="Phosphoglycerate mutase-like"/>
    <property type="match status" value="1"/>
</dbReference>
<sequence>MVELTFVRHGQANTGAQDEASYDQLSDTGREQAQWLGQHFITAGRGFDHVISGTLKRQQDTARIVADQLGLRVHQDARLNEMDYFGLSHSLLESHAVDFPTDRESFIAHVPQILEVWSRGQIHSHLESFDAFETRISAMIDHADNLGGRVLMVTSGGVIGMAMKILMQLELSALSKVLLQVYNSSIHRYVKAGDQLVLDTFNAVPHLERPERAEKRTHI</sequence>
<comment type="caution">
    <text evidence="4">The sequence shown here is derived from an EMBL/GenBank/DDBJ whole genome shotgun (WGS) entry which is preliminary data.</text>
</comment>
<dbReference type="Proteomes" id="UP000024836">
    <property type="component" value="Unassembled WGS sequence"/>
</dbReference>
<feature type="active site" description="Proton donor/acceptor" evidence="2">
    <location>
        <position position="81"/>
    </location>
</feature>
<feature type="binding site" evidence="3">
    <location>
        <begin position="81"/>
        <end position="84"/>
    </location>
    <ligand>
        <name>substrate</name>
    </ligand>
</feature>
<dbReference type="InterPro" id="IPR013078">
    <property type="entry name" value="His_Pase_superF_clade-1"/>
</dbReference>
<dbReference type="PANTHER" id="PTHR20935">
    <property type="entry name" value="PHOSPHOGLYCERATE MUTASE-RELATED"/>
    <property type="match status" value="1"/>
</dbReference>
<dbReference type="OrthoDB" id="280692at2"/>
<dbReference type="Gene3D" id="3.40.50.1240">
    <property type="entry name" value="Phosphoglycerate mutase-like"/>
    <property type="match status" value="1"/>
</dbReference>
<dbReference type="CDD" id="cd07067">
    <property type="entry name" value="HP_PGM_like"/>
    <property type="match status" value="1"/>
</dbReference>
<dbReference type="PANTHER" id="PTHR20935:SF0">
    <property type="entry name" value="SERINE_THREONINE-PROTEIN PHOSPHATASE PGAM5, MITOCHONDRIAL"/>
    <property type="match status" value="1"/>
</dbReference>
<feature type="binding site" evidence="3">
    <location>
        <position position="57"/>
    </location>
    <ligand>
        <name>substrate</name>
    </ligand>
</feature>
<dbReference type="STRING" id="1461693.ATO10_00560"/>
<evidence type="ECO:0000256" key="2">
    <source>
        <dbReference type="PIRSR" id="PIRSR613078-1"/>
    </source>
</evidence>
<evidence type="ECO:0000313" key="5">
    <source>
        <dbReference type="Proteomes" id="UP000024836"/>
    </source>
</evidence>
<dbReference type="InterPro" id="IPR051021">
    <property type="entry name" value="Mito_Ser/Thr_phosphatase"/>
</dbReference>
<reference evidence="4 5" key="1">
    <citation type="submission" date="2013-04" db="EMBL/GenBank/DDBJ databases">
        <title>Shimia sp. 22II-S11-Z10 Genome Sequencing.</title>
        <authorList>
            <person name="Lai Q."/>
            <person name="Li G."/>
            <person name="Shao Z."/>
        </authorList>
    </citation>
    <scope>NUCLEOTIDE SEQUENCE [LARGE SCALE GENOMIC DNA]</scope>
    <source>
        <strain evidence="5">22II-S11-Z10</strain>
    </source>
</reference>
<dbReference type="InterPro" id="IPR029033">
    <property type="entry name" value="His_PPase_superfam"/>
</dbReference>
<gene>
    <name evidence="4" type="ORF">ATO10_00560</name>
</gene>
<proteinExistence type="predicted"/>
<evidence type="ECO:0000256" key="1">
    <source>
        <dbReference type="ARBA" id="ARBA00022801"/>
    </source>
</evidence>
<protein>
    <submittedName>
        <fullName evidence="4">Phosphoglycerate mutase family protein</fullName>
    </submittedName>
</protein>